<dbReference type="GO" id="GO:0004519">
    <property type="term" value="F:endonuclease activity"/>
    <property type="evidence" value="ECO:0007669"/>
    <property type="project" value="UniProtKB-KW"/>
</dbReference>
<comment type="caution">
    <text evidence="2">The sequence shown here is derived from an EMBL/GenBank/DDBJ whole genome shotgun (WGS) entry which is preliminary data.</text>
</comment>
<name>A0A4Q5N6N6_9MICO</name>
<accession>A0A4Q5N6N6</accession>
<evidence type="ECO:0000259" key="1">
    <source>
        <dbReference type="Pfam" id="PF13391"/>
    </source>
</evidence>
<dbReference type="Proteomes" id="UP000293764">
    <property type="component" value="Unassembled WGS sequence"/>
</dbReference>
<keyword evidence="3" id="KW-1185">Reference proteome</keyword>
<dbReference type="EMBL" id="SDWW01000010">
    <property type="protein sequence ID" value="RYV51961.1"/>
    <property type="molecule type" value="Genomic_DNA"/>
</dbReference>
<gene>
    <name evidence="2" type="ORF">EUA98_05865</name>
</gene>
<dbReference type="AlphaFoldDB" id="A0A4Q5N6N6"/>
<evidence type="ECO:0000313" key="2">
    <source>
        <dbReference type="EMBL" id="RYV51961.1"/>
    </source>
</evidence>
<proteinExistence type="predicted"/>
<reference evidence="2 3" key="1">
    <citation type="submission" date="2019-01" db="EMBL/GenBank/DDBJ databases">
        <title>Novel species of Cellulomonas.</title>
        <authorList>
            <person name="Liu Q."/>
            <person name="Xin Y.-H."/>
        </authorList>
    </citation>
    <scope>NUCLEOTIDE SEQUENCE [LARGE SCALE GENOMIC DNA]</scope>
    <source>
        <strain evidence="2 3">HLT2-17</strain>
    </source>
</reference>
<sequence length="294" mass="33038">MRLAALAWLDGQRAHGVESWTQKQLAEFEFAGVRLPLMDVQRGIRKPAGMVAALSIRTVYRREGAARPYEDGIGVDQLLRYKWRGEDPGHPENRALRAAMERGLPMIWFYGIAEGVYAAIYPVYLLAEESADQQFVMALGEDQRMVDVGHEADPILRAYVERTTRQRLHQPAFRAGVMRAYATRCAVCSFRHGNLLDAAHITADANADGDPVMSNGLALCKIHHAAYDANIVGIRPDLIIEVRPDVLEEVDGPMLRYGIQAHHHKPLMVVPTVRRDRPSPDRLELRYGEFLAAH</sequence>
<feature type="domain" description="HNH nuclease" evidence="1">
    <location>
        <begin position="185"/>
        <end position="234"/>
    </location>
</feature>
<protein>
    <submittedName>
        <fullName evidence="2">HNH endonuclease</fullName>
    </submittedName>
</protein>
<dbReference type="InterPro" id="IPR003615">
    <property type="entry name" value="HNH_nuc"/>
</dbReference>
<dbReference type="Pfam" id="PF13391">
    <property type="entry name" value="HNH_2"/>
    <property type="match status" value="1"/>
</dbReference>
<keyword evidence="2" id="KW-0540">Nuclease</keyword>
<dbReference type="OrthoDB" id="4464809at2"/>
<evidence type="ECO:0000313" key="3">
    <source>
        <dbReference type="Proteomes" id="UP000293764"/>
    </source>
</evidence>
<organism evidence="2 3">
    <name type="scientific">Pengzhenrongella frigida</name>
    <dbReference type="NCBI Taxonomy" id="1259133"/>
    <lineage>
        <taxon>Bacteria</taxon>
        <taxon>Bacillati</taxon>
        <taxon>Actinomycetota</taxon>
        <taxon>Actinomycetes</taxon>
        <taxon>Micrococcales</taxon>
        <taxon>Pengzhenrongella</taxon>
    </lineage>
</organism>
<keyword evidence="2" id="KW-0255">Endonuclease</keyword>
<keyword evidence="2" id="KW-0378">Hydrolase</keyword>